<dbReference type="InterPro" id="IPR050109">
    <property type="entry name" value="HTH-type_TetR-like_transc_reg"/>
</dbReference>
<dbReference type="RefSeq" id="WP_302915917.1">
    <property type="nucleotide sequence ID" value="NZ_JAUMSQ010000227.1"/>
</dbReference>
<evidence type="ECO:0000256" key="1">
    <source>
        <dbReference type="ARBA" id="ARBA00023015"/>
    </source>
</evidence>
<reference evidence="6" key="1">
    <citation type="submission" date="2023-07" db="EMBL/GenBank/DDBJ databases">
        <title>Mycolicibacterium sp. nov., a novel bacterial species.</title>
        <authorList>
            <person name="Cao Y."/>
        </authorList>
    </citation>
    <scope>NUCLEOTIDE SEQUENCE</scope>
    <source>
        <strain evidence="6">KC 300</strain>
    </source>
</reference>
<dbReference type="Proteomes" id="UP001168823">
    <property type="component" value="Unassembled WGS sequence"/>
</dbReference>
<keyword evidence="3" id="KW-0804">Transcription</keyword>
<dbReference type="InterPro" id="IPR001647">
    <property type="entry name" value="HTH_TetR"/>
</dbReference>
<feature type="domain" description="HTH tetR-type" evidence="5">
    <location>
        <begin position="7"/>
        <end position="67"/>
    </location>
</feature>
<keyword evidence="1" id="KW-0805">Transcription regulation</keyword>
<protein>
    <submittedName>
        <fullName evidence="6">TetR/AcrR family transcriptional regulator</fullName>
    </submittedName>
</protein>
<sequence>MARLPAAQRRADLVTAAVRMIAAHGVDGATTRRIAEEANAPLATLHYCFATKEALFAAVFEYVAGQYRDVLAGNDVHADVETCARALLRAVMEWYLANLDLGAAIVELISWARRQEDKQAEMVYTEAFVTMRSIFESAAARSGQPIDPDIVEALTYMVSTLSDGFALNWLVFTDRAAARRQMELAVSALDAWMAAHLGSESSTRTPAASNPSSAGDLRSLVSWVSVV</sequence>
<keyword evidence="7" id="KW-1185">Reference proteome</keyword>
<dbReference type="SUPFAM" id="SSF46689">
    <property type="entry name" value="Homeodomain-like"/>
    <property type="match status" value="1"/>
</dbReference>
<evidence type="ECO:0000256" key="2">
    <source>
        <dbReference type="ARBA" id="ARBA00023125"/>
    </source>
</evidence>
<name>A0ABT8UNM1_9MYCO</name>
<dbReference type="PANTHER" id="PTHR30055">
    <property type="entry name" value="HTH-TYPE TRANSCRIPTIONAL REGULATOR RUTR"/>
    <property type="match status" value="1"/>
</dbReference>
<evidence type="ECO:0000256" key="3">
    <source>
        <dbReference type="ARBA" id="ARBA00023163"/>
    </source>
</evidence>
<evidence type="ECO:0000313" key="6">
    <source>
        <dbReference type="EMBL" id="MDO3638622.1"/>
    </source>
</evidence>
<dbReference type="InterPro" id="IPR009057">
    <property type="entry name" value="Homeodomain-like_sf"/>
</dbReference>
<evidence type="ECO:0000259" key="5">
    <source>
        <dbReference type="PROSITE" id="PS50977"/>
    </source>
</evidence>
<feature type="DNA-binding region" description="H-T-H motif" evidence="4">
    <location>
        <begin position="30"/>
        <end position="49"/>
    </location>
</feature>
<dbReference type="Gene3D" id="1.10.357.10">
    <property type="entry name" value="Tetracycline Repressor, domain 2"/>
    <property type="match status" value="1"/>
</dbReference>
<dbReference type="PROSITE" id="PS50977">
    <property type="entry name" value="HTH_TETR_2"/>
    <property type="match status" value="1"/>
</dbReference>
<organism evidence="6 7">
    <name type="scientific">Mycolicibacterium arseniciresistens</name>
    <dbReference type="NCBI Taxonomy" id="3062257"/>
    <lineage>
        <taxon>Bacteria</taxon>
        <taxon>Bacillati</taxon>
        <taxon>Actinomycetota</taxon>
        <taxon>Actinomycetes</taxon>
        <taxon>Mycobacteriales</taxon>
        <taxon>Mycobacteriaceae</taxon>
        <taxon>Mycolicibacterium</taxon>
    </lineage>
</organism>
<dbReference type="PANTHER" id="PTHR30055:SF234">
    <property type="entry name" value="HTH-TYPE TRANSCRIPTIONAL REGULATOR BETI"/>
    <property type="match status" value="1"/>
</dbReference>
<dbReference type="EMBL" id="JAUMSQ010000227">
    <property type="protein sequence ID" value="MDO3638622.1"/>
    <property type="molecule type" value="Genomic_DNA"/>
</dbReference>
<accession>A0ABT8UNM1</accession>
<evidence type="ECO:0000313" key="7">
    <source>
        <dbReference type="Proteomes" id="UP001168823"/>
    </source>
</evidence>
<gene>
    <name evidence="6" type="ORF">Q2100_22980</name>
</gene>
<evidence type="ECO:0000256" key="4">
    <source>
        <dbReference type="PROSITE-ProRule" id="PRU00335"/>
    </source>
</evidence>
<keyword evidence="2 4" id="KW-0238">DNA-binding</keyword>
<dbReference type="Pfam" id="PF00440">
    <property type="entry name" value="TetR_N"/>
    <property type="match status" value="1"/>
</dbReference>
<proteinExistence type="predicted"/>
<comment type="caution">
    <text evidence="6">The sequence shown here is derived from an EMBL/GenBank/DDBJ whole genome shotgun (WGS) entry which is preliminary data.</text>
</comment>